<evidence type="ECO:0000313" key="3">
    <source>
        <dbReference type="Proteomes" id="UP000634136"/>
    </source>
</evidence>
<keyword evidence="3" id="KW-1185">Reference proteome</keyword>
<gene>
    <name evidence="2" type="ORF">G2W53_001877</name>
</gene>
<feature type="region of interest" description="Disordered" evidence="1">
    <location>
        <begin position="1"/>
        <end position="22"/>
    </location>
</feature>
<organism evidence="2 3">
    <name type="scientific">Senna tora</name>
    <dbReference type="NCBI Taxonomy" id="362788"/>
    <lineage>
        <taxon>Eukaryota</taxon>
        <taxon>Viridiplantae</taxon>
        <taxon>Streptophyta</taxon>
        <taxon>Embryophyta</taxon>
        <taxon>Tracheophyta</taxon>
        <taxon>Spermatophyta</taxon>
        <taxon>Magnoliopsida</taxon>
        <taxon>eudicotyledons</taxon>
        <taxon>Gunneridae</taxon>
        <taxon>Pentapetalae</taxon>
        <taxon>rosids</taxon>
        <taxon>fabids</taxon>
        <taxon>Fabales</taxon>
        <taxon>Fabaceae</taxon>
        <taxon>Caesalpinioideae</taxon>
        <taxon>Cassia clade</taxon>
        <taxon>Senna</taxon>
    </lineage>
</organism>
<protein>
    <submittedName>
        <fullName evidence="2">Uncharacterized protein</fullName>
    </submittedName>
</protein>
<sequence>MPFSSLKSPPNPAGPGLPNELPSVLSLSRPGIGLPHLTVIPVLAEKEGLLRKTSLAQAKNFSKSHLLEKGERPAATMNQGNGKPCGSKFTTATLSCRSLFITKGVVVGESTECSKKIRNSS</sequence>
<evidence type="ECO:0000313" key="2">
    <source>
        <dbReference type="EMBL" id="KAF7844972.1"/>
    </source>
</evidence>
<comment type="caution">
    <text evidence="2">The sequence shown here is derived from an EMBL/GenBank/DDBJ whole genome shotgun (WGS) entry which is preliminary data.</text>
</comment>
<reference evidence="2" key="1">
    <citation type="submission" date="2020-09" db="EMBL/GenBank/DDBJ databases">
        <title>Genome-Enabled Discovery of Anthraquinone Biosynthesis in Senna tora.</title>
        <authorList>
            <person name="Kang S.-H."/>
            <person name="Pandey R.P."/>
            <person name="Lee C.-M."/>
            <person name="Sim J.-S."/>
            <person name="Jeong J.-T."/>
            <person name="Choi B.-S."/>
            <person name="Jung M."/>
            <person name="Ginzburg D."/>
            <person name="Zhao K."/>
            <person name="Won S.Y."/>
            <person name="Oh T.-J."/>
            <person name="Yu Y."/>
            <person name="Kim N.-H."/>
            <person name="Lee O.R."/>
            <person name="Lee T.-H."/>
            <person name="Bashyal P."/>
            <person name="Kim T.-S."/>
            <person name="Lee W.-H."/>
            <person name="Kawkins C."/>
            <person name="Kim C.-K."/>
            <person name="Kim J.S."/>
            <person name="Ahn B.O."/>
            <person name="Rhee S.Y."/>
            <person name="Sohng J.K."/>
        </authorList>
    </citation>
    <scope>NUCLEOTIDE SEQUENCE</scope>
    <source>
        <tissue evidence="2">Leaf</tissue>
    </source>
</reference>
<evidence type="ECO:0000256" key="1">
    <source>
        <dbReference type="SAM" id="MobiDB-lite"/>
    </source>
</evidence>
<dbReference type="EMBL" id="JAAIUW010000001">
    <property type="protein sequence ID" value="KAF7844972.1"/>
    <property type="molecule type" value="Genomic_DNA"/>
</dbReference>
<accession>A0A834XJL8</accession>
<name>A0A834XJL8_9FABA</name>
<proteinExistence type="predicted"/>
<dbReference type="Proteomes" id="UP000634136">
    <property type="component" value="Unassembled WGS sequence"/>
</dbReference>
<dbReference type="AlphaFoldDB" id="A0A834XJL8"/>